<protein>
    <recommendedName>
        <fullName evidence="1">Cupin type-2 domain-containing protein</fullName>
    </recommendedName>
</protein>
<dbReference type="EMBL" id="LAYZ01000024">
    <property type="protein sequence ID" value="KKK33856.1"/>
    <property type="molecule type" value="Genomic_DNA"/>
</dbReference>
<dbReference type="InterPro" id="IPR014500">
    <property type="entry name" value="UCP019307_cupin"/>
</dbReference>
<reference evidence="2 3" key="1">
    <citation type="submission" date="2015-04" db="EMBL/GenBank/DDBJ databases">
        <title>Taxonomic description and genome sequence of Salinicoccus sediminis sp. nov., a novel hyper halotolerant bacterium isolated from marine sediment.</title>
        <authorList>
            <person name="Mathan Kumar R."/>
            <person name="Kaur G."/>
            <person name="Kumar N."/>
            <person name="Kumar A."/>
            <person name="Singh N.K."/>
            <person name="Kaur N."/>
            <person name="Mayilraj S."/>
        </authorList>
    </citation>
    <scope>NUCLEOTIDE SEQUENCE [LARGE SCALE GENOMIC DNA]</scope>
    <source>
        <strain evidence="2 3">SV-16</strain>
    </source>
</reference>
<dbReference type="Proteomes" id="UP000034287">
    <property type="component" value="Unassembled WGS sequence"/>
</dbReference>
<name>A0A0M2SJM8_9STAP</name>
<dbReference type="InterPro" id="IPR014710">
    <property type="entry name" value="RmlC-like_jellyroll"/>
</dbReference>
<dbReference type="InterPro" id="IPR047121">
    <property type="entry name" value="YjiB-like"/>
</dbReference>
<dbReference type="STRING" id="1432562.WN59_09585"/>
<dbReference type="InterPro" id="IPR013096">
    <property type="entry name" value="Cupin_2"/>
</dbReference>
<accession>A0A0M2SJM8</accession>
<dbReference type="CDD" id="cd02219">
    <property type="entry name" value="cupin_YjlB-like"/>
    <property type="match status" value="1"/>
</dbReference>
<keyword evidence="3" id="KW-1185">Reference proteome</keyword>
<dbReference type="InterPro" id="IPR011051">
    <property type="entry name" value="RmlC_Cupin_sf"/>
</dbReference>
<dbReference type="PATRIC" id="fig|1432562.3.peg.1898"/>
<gene>
    <name evidence="2" type="ORF">WN59_09585</name>
</gene>
<dbReference type="PIRSF" id="PIRSF019307">
    <property type="entry name" value="UCP019307"/>
    <property type="match status" value="1"/>
</dbReference>
<feature type="domain" description="Cupin type-2" evidence="1">
    <location>
        <begin position="59"/>
        <end position="109"/>
    </location>
</feature>
<comment type="caution">
    <text evidence="2">The sequence shown here is derived from an EMBL/GenBank/DDBJ whole genome shotgun (WGS) entry which is preliminary data.</text>
</comment>
<evidence type="ECO:0000313" key="3">
    <source>
        <dbReference type="Proteomes" id="UP000034287"/>
    </source>
</evidence>
<proteinExistence type="predicted"/>
<dbReference type="Gene3D" id="2.60.120.10">
    <property type="entry name" value="Jelly Rolls"/>
    <property type="match status" value="1"/>
</dbReference>
<dbReference type="PANTHER" id="PTHR36448">
    <property type="entry name" value="BLR7373 PROTEIN"/>
    <property type="match status" value="1"/>
</dbReference>
<organism evidence="2 3">
    <name type="scientific">Salinicoccus sediminis</name>
    <dbReference type="NCBI Taxonomy" id="1432562"/>
    <lineage>
        <taxon>Bacteria</taxon>
        <taxon>Bacillati</taxon>
        <taxon>Bacillota</taxon>
        <taxon>Bacilli</taxon>
        <taxon>Bacillales</taxon>
        <taxon>Staphylococcaceae</taxon>
        <taxon>Salinicoccus</taxon>
    </lineage>
</organism>
<dbReference type="Pfam" id="PF07883">
    <property type="entry name" value="Cupin_2"/>
    <property type="match status" value="1"/>
</dbReference>
<dbReference type="PANTHER" id="PTHR36448:SF2">
    <property type="entry name" value="CUPIN TYPE-1 DOMAIN-CONTAINING PROTEIN"/>
    <property type="match status" value="1"/>
</dbReference>
<sequence length="168" mass="18856">MKQPEDIEIRALKIGDDGSIPNNPDYPLLVYKNVAADGDKTEKILHEHNWLGSWRGKVYTEHHYHSNTHEVLVVDAGQATLHLGGQSGEKVTVEKGDALILPAGFGHKYLEGTDDFAVIGAYPDDREHDFLYGKPEERPQNLENIREVPLPAQDPLFGADGPLFEYWK</sequence>
<dbReference type="OrthoDB" id="9791759at2"/>
<dbReference type="AlphaFoldDB" id="A0A0M2SJM8"/>
<evidence type="ECO:0000259" key="1">
    <source>
        <dbReference type="Pfam" id="PF07883"/>
    </source>
</evidence>
<dbReference type="SUPFAM" id="SSF51182">
    <property type="entry name" value="RmlC-like cupins"/>
    <property type="match status" value="1"/>
</dbReference>
<evidence type="ECO:0000313" key="2">
    <source>
        <dbReference type="EMBL" id="KKK33856.1"/>
    </source>
</evidence>